<gene>
    <name evidence="3" type="ORF">MMIC_P1549</name>
</gene>
<feature type="transmembrane region" description="Helical" evidence="1">
    <location>
        <begin position="97"/>
        <end position="115"/>
    </location>
</feature>
<dbReference type="Pfam" id="PF04892">
    <property type="entry name" value="VanZ"/>
    <property type="match status" value="1"/>
</dbReference>
<feature type="transmembrane region" description="Helical" evidence="1">
    <location>
        <begin position="66"/>
        <end position="82"/>
    </location>
</feature>
<reference evidence="3 4" key="1">
    <citation type="journal article" date="2017" name="Arch. Microbiol.">
        <title>Mariprofundus micogutta sp. nov., a novel iron-oxidizing zetaproteobacterium isolated from a deep-sea hydrothermal field at the Bayonnaise knoll of the Izu-Ogasawara arc, and a description of Mariprofundales ord. nov. and Zetaproteobacteria classis nov.</title>
        <authorList>
            <person name="Makita H."/>
            <person name="Tanaka E."/>
            <person name="Mitsunobu S."/>
            <person name="Miyazaki M."/>
            <person name="Nunoura T."/>
            <person name="Uematsu K."/>
            <person name="Takaki Y."/>
            <person name="Nishi S."/>
            <person name="Shimamura S."/>
            <person name="Takai K."/>
        </authorList>
    </citation>
    <scope>NUCLEOTIDE SEQUENCE [LARGE SCALE GENOMIC DNA]</scope>
    <source>
        <strain evidence="3 4">ET2</strain>
    </source>
</reference>
<feature type="transmembrane region" description="Helical" evidence="1">
    <location>
        <begin position="5"/>
        <end position="22"/>
    </location>
</feature>
<dbReference type="AlphaFoldDB" id="A0A1L8CNT5"/>
<dbReference type="STRING" id="1921010.MMIC_P1549"/>
<keyword evidence="1" id="KW-1133">Transmembrane helix</keyword>
<feature type="domain" description="VanZ-like" evidence="2">
    <location>
        <begin position="39"/>
        <end position="112"/>
    </location>
</feature>
<evidence type="ECO:0000313" key="4">
    <source>
        <dbReference type="Proteomes" id="UP000231632"/>
    </source>
</evidence>
<keyword evidence="4" id="KW-1185">Reference proteome</keyword>
<keyword evidence="1" id="KW-0812">Transmembrane</keyword>
<organism evidence="3 4">
    <name type="scientific">Mariprofundus micogutta</name>
    <dbReference type="NCBI Taxonomy" id="1921010"/>
    <lineage>
        <taxon>Bacteria</taxon>
        <taxon>Pseudomonadati</taxon>
        <taxon>Pseudomonadota</taxon>
        <taxon>Candidatius Mariprofundia</taxon>
        <taxon>Mariprofundales</taxon>
        <taxon>Mariprofundaceae</taxon>
        <taxon>Mariprofundus</taxon>
    </lineage>
</organism>
<protein>
    <submittedName>
        <fullName evidence="3">VanZ like family protein</fullName>
    </submittedName>
</protein>
<sequence>MNTVVFRTIWLFCLIAYCGLIYLLSDQPVLPVPLVFNMQDKLIHATAYAVMAWLCWHAGRAYMSKIVLLVATILFCAFFGASDEWHQSFVAGRDASIYDWLADVFGALLLTLALWKREVVVSNRK</sequence>
<dbReference type="PANTHER" id="PTHR28008:SF1">
    <property type="entry name" value="DOMAIN PROTEIN, PUTATIVE (AFU_ORTHOLOGUE AFUA_3G10980)-RELATED"/>
    <property type="match status" value="1"/>
</dbReference>
<dbReference type="Proteomes" id="UP000231632">
    <property type="component" value="Unassembled WGS sequence"/>
</dbReference>
<name>A0A1L8CNT5_9PROT</name>
<dbReference type="NCBIfam" id="NF037970">
    <property type="entry name" value="vanZ_1"/>
    <property type="match status" value="1"/>
</dbReference>
<comment type="caution">
    <text evidence="3">The sequence shown here is derived from an EMBL/GenBank/DDBJ whole genome shotgun (WGS) entry which is preliminary data.</text>
</comment>
<feature type="transmembrane region" description="Helical" evidence="1">
    <location>
        <begin position="42"/>
        <end position="59"/>
    </location>
</feature>
<dbReference type="PANTHER" id="PTHR28008">
    <property type="entry name" value="DOMAIN PROTEIN, PUTATIVE (AFU_ORTHOLOGUE AFUA_3G10980)-RELATED"/>
    <property type="match status" value="1"/>
</dbReference>
<proteinExistence type="predicted"/>
<keyword evidence="1" id="KW-0472">Membrane</keyword>
<dbReference type="RefSeq" id="WP_072659895.1">
    <property type="nucleotide sequence ID" value="NZ_BDFD01000012.1"/>
</dbReference>
<accession>A0A1L8CNT5</accession>
<dbReference type="EMBL" id="BDFD01000012">
    <property type="protein sequence ID" value="GAV20580.1"/>
    <property type="molecule type" value="Genomic_DNA"/>
</dbReference>
<dbReference type="InterPro" id="IPR006976">
    <property type="entry name" value="VanZ-like"/>
</dbReference>
<dbReference type="OrthoDB" id="8564037at2"/>
<evidence type="ECO:0000259" key="2">
    <source>
        <dbReference type="Pfam" id="PF04892"/>
    </source>
</evidence>
<evidence type="ECO:0000313" key="3">
    <source>
        <dbReference type="EMBL" id="GAV20580.1"/>
    </source>
</evidence>
<evidence type="ECO:0000256" key="1">
    <source>
        <dbReference type="SAM" id="Phobius"/>
    </source>
</evidence>